<comment type="caution">
    <text evidence="2">The sequence shown here is derived from an EMBL/GenBank/DDBJ whole genome shotgun (WGS) entry which is preliminary data.</text>
</comment>
<gene>
    <name evidence="2" type="ORF">B0H17DRAFT_1193616</name>
</gene>
<protein>
    <submittedName>
        <fullName evidence="2">Uncharacterized protein</fullName>
    </submittedName>
</protein>
<evidence type="ECO:0000313" key="3">
    <source>
        <dbReference type="Proteomes" id="UP001221757"/>
    </source>
</evidence>
<accession>A0AAD7GSJ5</accession>
<feature type="region of interest" description="Disordered" evidence="1">
    <location>
        <begin position="70"/>
        <end position="90"/>
    </location>
</feature>
<name>A0AAD7GSJ5_MYCRO</name>
<keyword evidence="3" id="KW-1185">Reference proteome</keyword>
<organism evidence="2 3">
    <name type="scientific">Mycena rosella</name>
    <name type="common">Pink bonnet</name>
    <name type="synonym">Agaricus rosellus</name>
    <dbReference type="NCBI Taxonomy" id="1033263"/>
    <lineage>
        <taxon>Eukaryota</taxon>
        <taxon>Fungi</taxon>
        <taxon>Dikarya</taxon>
        <taxon>Basidiomycota</taxon>
        <taxon>Agaricomycotina</taxon>
        <taxon>Agaricomycetes</taxon>
        <taxon>Agaricomycetidae</taxon>
        <taxon>Agaricales</taxon>
        <taxon>Marasmiineae</taxon>
        <taxon>Mycenaceae</taxon>
        <taxon>Mycena</taxon>
    </lineage>
</organism>
<sequence length="90" mass="10090">MSRRPGILRPVLALPAGEDDDDENHISSHHHHRLRSRENHDAKTKMCGRLGTPGLPARRGHVVVVRPSRRLFLGADRRTTPTRHPTPTGT</sequence>
<dbReference type="Proteomes" id="UP001221757">
    <property type="component" value="Unassembled WGS sequence"/>
</dbReference>
<evidence type="ECO:0000256" key="1">
    <source>
        <dbReference type="SAM" id="MobiDB-lite"/>
    </source>
</evidence>
<dbReference type="EMBL" id="JARKIE010000010">
    <property type="protein sequence ID" value="KAJ7704373.1"/>
    <property type="molecule type" value="Genomic_DNA"/>
</dbReference>
<dbReference type="AlphaFoldDB" id="A0AAD7GSJ5"/>
<evidence type="ECO:0000313" key="2">
    <source>
        <dbReference type="EMBL" id="KAJ7704373.1"/>
    </source>
</evidence>
<feature type="region of interest" description="Disordered" evidence="1">
    <location>
        <begin position="15"/>
        <end position="56"/>
    </location>
</feature>
<reference evidence="2" key="1">
    <citation type="submission" date="2023-03" db="EMBL/GenBank/DDBJ databases">
        <title>Massive genome expansion in bonnet fungi (Mycena s.s.) driven by repeated elements and novel gene families across ecological guilds.</title>
        <authorList>
            <consortium name="Lawrence Berkeley National Laboratory"/>
            <person name="Harder C.B."/>
            <person name="Miyauchi S."/>
            <person name="Viragh M."/>
            <person name="Kuo A."/>
            <person name="Thoen E."/>
            <person name="Andreopoulos B."/>
            <person name="Lu D."/>
            <person name="Skrede I."/>
            <person name="Drula E."/>
            <person name="Henrissat B."/>
            <person name="Morin E."/>
            <person name="Kohler A."/>
            <person name="Barry K."/>
            <person name="LaButti K."/>
            <person name="Morin E."/>
            <person name="Salamov A."/>
            <person name="Lipzen A."/>
            <person name="Mereny Z."/>
            <person name="Hegedus B."/>
            <person name="Baldrian P."/>
            <person name="Stursova M."/>
            <person name="Weitz H."/>
            <person name="Taylor A."/>
            <person name="Grigoriev I.V."/>
            <person name="Nagy L.G."/>
            <person name="Martin F."/>
            <person name="Kauserud H."/>
        </authorList>
    </citation>
    <scope>NUCLEOTIDE SEQUENCE</scope>
    <source>
        <strain evidence="2">CBHHK067</strain>
    </source>
</reference>
<proteinExistence type="predicted"/>